<evidence type="ECO:0000256" key="2">
    <source>
        <dbReference type="ARBA" id="ARBA00004275"/>
    </source>
</evidence>
<evidence type="ECO:0000313" key="15">
    <source>
        <dbReference type="Proteomes" id="UP001558652"/>
    </source>
</evidence>
<dbReference type="Gene3D" id="3.30.70.2190">
    <property type="match status" value="1"/>
</dbReference>
<dbReference type="PROSITE" id="PS51387">
    <property type="entry name" value="FAD_PCMH"/>
    <property type="match status" value="1"/>
</dbReference>
<keyword evidence="5" id="KW-0285">Flavoprotein</keyword>
<comment type="subunit">
    <text evidence="4">Homodimer.</text>
</comment>
<dbReference type="InterPro" id="IPR036318">
    <property type="entry name" value="FAD-bd_PCMH-like_sf"/>
</dbReference>
<accession>A0ABD0YLI2</accession>
<dbReference type="SUPFAM" id="SSF56176">
    <property type="entry name" value="FAD-binding/transporter-associated domain-like"/>
    <property type="match status" value="1"/>
</dbReference>
<dbReference type="PANTHER" id="PTHR43716:SF1">
    <property type="entry name" value="D-2-HYDROXYGLUTARATE DEHYDROGENASE, MITOCHONDRIAL"/>
    <property type="match status" value="1"/>
</dbReference>
<keyword evidence="15" id="KW-1185">Reference proteome</keyword>
<dbReference type="PANTHER" id="PTHR43716">
    <property type="entry name" value="D-2-HYDROXYGLUTARATE DEHYDROGENASE, MITOCHONDRIAL"/>
    <property type="match status" value="1"/>
</dbReference>
<dbReference type="Gene3D" id="3.30.43.10">
    <property type="entry name" value="Uridine Diphospho-n-acetylenolpyruvylglucosamine Reductase, domain 2"/>
    <property type="match status" value="1"/>
</dbReference>
<evidence type="ECO:0000256" key="5">
    <source>
        <dbReference type="ARBA" id="ARBA00022630"/>
    </source>
</evidence>
<keyword evidence="6" id="KW-0274">FAD</keyword>
<evidence type="ECO:0000256" key="10">
    <source>
        <dbReference type="ARBA" id="ARBA00039639"/>
    </source>
</evidence>
<evidence type="ECO:0000313" key="14">
    <source>
        <dbReference type="EMBL" id="KAL1116714.1"/>
    </source>
</evidence>
<evidence type="ECO:0000259" key="13">
    <source>
        <dbReference type="PROSITE" id="PS51387"/>
    </source>
</evidence>
<evidence type="ECO:0000256" key="1">
    <source>
        <dbReference type="ARBA" id="ARBA00001974"/>
    </source>
</evidence>
<evidence type="ECO:0000256" key="8">
    <source>
        <dbReference type="ARBA" id="ARBA00023140"/>
    </source>
</evidence>
<keyword evidence="7" id="KW-0560">Oxidoreductase</keyword>
<dbReference type="EC" id="1.1.99.39" evidence="9"/>
<keyword evidence="8" id="KW-0576">Peroxisome</keyword>
<dbReference type="InterPro" id="IPR016171">
    <property type="entry name" value="Vanillyl_alc_oxidase_C-sub2"/>
</dbReference>
<comment type="cofactor">
    <cofactor evidence="1">
        <name>FAD</name>
        <dbReference type="ChEBI" id="CHEBI:57692"/>
    </cofactor>
</comment>
<dbReference type="InterPro" id="IPR016167">
    <property type="entry name" value="FAD-bd_PCMH_sub1"/>
</dbReference>
<dbReference type="InterPro" id="IPR016169">
    <property type="entry name" value="FAD-bd_PCMH_sub2"/>
</dbReference>
<dbReference type="GO" id="GO:0005777">
    <property type="term" value="C:peroxisome"/>
    <property type="evidence" value="ECO:0007669"/>
    <property type="project" value="UniProtKB-SubCell"/>
</dbReference>
<dbReference type="InterPro" id="IPR004113">
    <property type="entry name" value="FAD-bd_oxidored_4_C"/>
</dbReference>
<dbReference type="FunFam" id="3.30.70.2740:FF:000002">
    <property type="entry name" value="D-2-hydroxyglutarate dehydrogenase mitochondrial"/>
    <property type="match status" value="1"/>
</dbReference>
<dbReference type="FunFam" id="3.30.465.10:FF:000001">
    <property type="entry name" value="D-2-hydroxyglutarate dehydrogenase, mitochondrial"/>
    <property type="match status" value="1"/>
</dbReference>
<feature type="domain" description="FAD-binding PCMH-type" evidence="13">
    <location>
        <begin position="71"/>
        <end position="251"/>
    </location>
</feature>
<dbReference type="Pfam" id="PF01565">
    <property type="entry name" value="FAD_binding_4"/>
    <property type="match status" value="1"/>
</dbReference>
<evidence type="ECO:0000256" key="12">
    <source>
        <dbReference type="ARBA" id="ARBA00049267"/>
    </source>
</evidence>
<dbReference type="FunFam" id="3.30.43.10:FF:000011">
    <property type="entry name" value="D-lactate dehydrogenase (Cytochrome)"/>
    <property type="match status" value="1"/>
</dbReference>
<evidence type="ECO:0000256" key="9">
    <source>
        <dbReference type="ARBA" id="ARBA00039003"/>
    </source>
</evidence>
<dbReference type="Gene3D" id="1.10.45.10">
    <property type="entry name" value="Vanillyl-alcohol Oxidase, Chain A, domain 4"/>
    <property type="match status" value="1"/>
</dbReference>
<dbReference type="FunFam" id="1.10.45.10:FF:000001">
    <property type="entry name" value="D-lactate dehydrogenase mitochondrial"/>
    <property type="match status" value="1"/>
</dbReference>
<name>A0ABD0YLI2_9HEMI</name>
<dbReference type="Proteomes" id="UP001558652">
    <property type="component" value="Unassembled WGS sequence"/>
</dbReference>
<protein>
    <recommendedName>
        <fullName evidence="10">D-2-hydroxyglutarate dehydrogenase, mitochondrial</fullName>
        <ecNumber evidence="9">1.1.99.39</ecNumber>
    </recommendedName>
</protein>
<reference evidence="14 15" key="1">
    <citation type="submission" date="2024-07" db="EMBL/GenBank/DDBJ databases">
        <title>Chromosome-level genome assembly of the water stick insect Ranatra chinensis (Heteroptera: Nepidae).</title>
        <authorList>
            <person name="Liu X."/>
        </authorList>
    </citation>
    <scope>NUCLEOTIDE SEQUENCE [LARGE SCALE GENOMIC DNA]</scope>
    <source>
        <strain evidence="14">Cailab_2021Rc</strain>
        <tissue evidence="14">Muscle</tissue>
    </source>
</reference>
<comment type="similarity">
    <text evidence="3">Belongs to the FAD-binding oxidoreductase/transferase type 4 family.</text>
</comment>
<dbReference type="AlphaFoldDB" id="A0ABD0YLI2"/>
<dbReference type="InterPro" id="IPR016166">
    <property type="entry name" value="FAD-bd_PCMH"/>
</dbReference>
<dbReference type="SUPFAM" id="SSF55103">
    <property type="entry name" value="FAD-linked oxidases, C-terminal domain"/>
    <property type="match status" value="1"/>
</dbReference>
<sequence>MGRVAISLARRYYSGGGVALTADRYPWVTRAPHLSRIEDKHVAAFERLLGPSGVITEEEQLDGYNTDWLKMVRGQSKVVLRPKTVEEVSAVMRSCSEGKLAVCPQGGNTGLVGGSVPVFDEIVLSMSLMNNIIKVDPVGGNVWCEAGCVLEAVNTHLEKFGLMMPYDLGAKGSCQVGGNVSTCAGGLRLVRYGSLNANLLGVQAVLANGDILDCMSGHRKDNTGYHLRQLFLGAEGTLGIVTGAVISCPTLPTSVSLACLGLDDFSKVLTTLRTSKRILCETLSSCEVMDDTCMDAVANKLGLKPPLGSHKFYMLVETHASNPQHDGDKMDAFLQELLACGDVEDGTVASEPSKMNALWQIRERITEALSRDGYLYKYDLSLPHEKFYEIVHVMRNRLRGVKAAKTVSGFGHVGDGNLHLNVEADAFDQEILEMCEPFIFDWTQKNGGSISAEHGIGFKKAKFMGKYAATGKASLSTMRAIKTALDPNGILNPYKVLPPA</sequence>
<comment type="caution">
    <text evidence="14">The sequence shown here is derived from an EMBL/GenBank/DDBJ whole genome shotgun (WGS) entry which is preliminary data.</text>
</comment>
<comment type="subcellular location">
    <subcellularLocation>
        <location evidence="2">Peroxisome</location>
    </subcellularLocation>
</comment>
<dbReference type="Pfam" id="PF02913">
    <property type="entry name" value="FAD-oxidase_C"/>
    <property type="match status" value="1"/>
</dbReference>
<dbReference type="GO" id="GO:0051990">
    <property type="term" value="F:(R)-2-hydroxyglutarate dehydrogenase activity"/>
    <property type="evidence" value="ECO:0007669"/>
    <property type="project" value="UniProtKB-EC"/>
</dbReference>
<dbReference type="Gene3D" id="3.30.70.2740">
    <property type="match status" value="1"/>
</dbReference>
<dbReference type="EMBL" id="JBFDAA010000017">
    <property type="protein sequence ID" value="KAL1116714.1"/>
    <property type="molecule type" value="Genomic_DNA"/>
</dbReference>
<evidence type="ECO:0000256" key="3">
    <source>
        <dbReference type="ARBA" id="ARBA00008000"/>
    </source>
</evidence>
<organism evidence="14 15">
    <name type="scientific">Ranatra chinensis</name>
    <dbReference type="NCBI Taxonomy" id="642074"/>
    <lineage>
        <taxon>Eukaryota</taxon>
        <taxon>Metazoa</taxon>
        <taxon>Ecdysozoa</taxon>
        <taxon>Arthropoda</taxon>
        <taxon>Hexapoda</taxon>
        <taxon>Insecta</taxon>
        <taxon>Pterygota</taxon>
        <taxon>Neoptera</taxon>
        <taxon>Paraneoptera</taxon>
        <taxon>Hemiptera</taxon>
        <taxon>Heteroptera</taxon>
        <taxon>Panheteroptera</taxon>
        <taxon>Nepomorpha</taxon>
        <taxon>Nepidae</taxon>
        <taxon>Ranatrinae</taxon>
        <taxon>Ranatra</taxon>
    </lineage>
</organism>
<comment type="catalytic activity">
    <reaction evidence="12">
        <text>(R)-malate + A = oxaloacetate + AH2</text>
        <dbReference type="Rhea" id="RHEA:67460"/>
        <dbReference type="ChEBI" id="CHEBI:13193"/>
        <dbReference type="ChEBI" id="CHEBI:15588"/>
        <dbReference type="ChEBI" id="CHEBI:16452"/>
        <dbReference type="ChEBI" id="CHEBI:17499"/>
    </reaction>
    <physiologicalReaction direction="left-to-right" evidence="12">
        <dbReference type="Rhea" id="RHEA:67461"/>
    </physiologicalReaction>
</comment>
<dbReference type="InterPro" id="IPR016164">
    <property type="entry name" value="FAD-linked_Oxase-like_C"/>
</dbReference>
<evidence type="ECO:0000256" key="6">
    <source>
        <dbReference type="ARBA" id="ARBA00022827"/>
    </source>
</evidence>
<comment type="function">
    <text evidence="11">Catalyzes the oxidation of D-2-hydroxyglutarate (D-2-HG) to alpha-ketoglutarate. Also catalyzes the oxidation of other D-2-hydroxyacids, such as D-malate (D-MAL) and D-lactate (D-LAC). Exhibits high activities towards D-2-HG and D-MAL but a very weak activity towards D-LAC.</text>
</comment>
<dbReference type="InterPro" id="IPR006094">
    <property type="entry name" value="Oxid_FAD_bind_N"/>
</dbReference>
<dbReference type="Gene3D" id="3.30.465.10">
    <property type="match status" value="1"/>
</dbReference>
<proteinExistence type="inferred from homology"/>
<dbReference type="InterPro" id="IPR051264">
    <property type="entry name" value="FAD-oxidored/transferase_4"/>
</dbReference>
<evidence type="ECO:0000256" key="7">
    <source>
        <dbReference type="ARBA" id="ARBA00023002"/>
    </source>
</evidence>
<dbReference type="FunFam" id="3.30.70.2190:FF:000001">
    <property type="entry name" value="D-2-hydroxyglutarate dehydrogenase mitochondrial"/>
    <property type="match status" value="1"/>
</dbReference>
<evidence type="ECO:0000256" key="11">
    <source>
        <dbReference type="ARBA" id="ARBA00045410"/>
    </source>
</evidence>
<gene>
    <name evidence="14" type="ORF">AAG570_005186</name>
</gene>
<evidence type="ECO:0000256" key="4">
    <source>
        <dbReference type="ARBA" id="ARBA00011738"/>
    </source>
</evidence>